<proteinExistence type="predicted"/>
<keyword evidence="5" id="KW-1185">Reference proteome</keyword>
<feature type="compositionally biased region" description="Gly residues" evidence="1">
    <location>
        <begin position="26"/>
        <end position="42"/>
    </location>
</feature>
<feature type="compositionally biased region" description="Acidic residues" evidence="1">
    <location>
        <begin position="399"/>
        <end position="415"/>
    </location>
</feature>
<dbReference type="InterPro" id="IPR005662">
    <property type="entry name" value="GTPase_Era-like"/>
</dbReference>
<dbReference type="EMBL" id="JAQFWP010000020">
    <property type="protein sequence ID" value="MDA2805366.1"/>
    <property type="molecule type" value="Genomic_DNA"/>
</dbReference>
<evidence type="ECO:0000313" key="4">
    <source>
        <dbReference type="EMBL" id="MDA2805366.1"/>
    </source>
</evidence>
<keyword evidence="2" id="KW-0812">Transmembrane</keyword>
<gene>
    <name evidence="4" type="ORF">O4U47_12660</name>
</gene>
<keyword evidence="2" id="KW-0472">Membrane</keyword>
<dbReference type="CDD" id="cd11383">
    <property type="entry name" value="YfjP"/>
    <property type="match status" value="1"/>
</dbReference>
<feature type="transmembrane region" description="Helical" evidence="2">
    <location>
        <begin position="926"/>
        <end position="953"/>
    </location>
</feature>
<dbReference type="Proteomes" id="UP001165685">
    <property type="component" value="Unassembled WGS sequence"/>
</dbReference>
<feature type="compositionally biased region" description="Gly residues" evidence="1">
    <location>
        <begin position="102"/>
        <end position="118"/>
    </location>
</feature>
<evidence type="ECO:0000256" key="1">
    <source>
        <dbReference type="SAM" id="MobiDB-lite"/>
    </source>
</evidence>
<evidence type="ECO:0000313" key="5">
    <source>
        <dbReference type="Proteomes" id="UP001165685"/>
    </source>
</evidence>
<dbReference type="PANTHER" id="PTHR42698">
    <property type="entry name" value="GTPASE ERA"/>
    <property type="match status" value="1"/>
</dbReference>
<feature type="compositionally biased region" description="Basic and acidic residues" evidence="1">
    <location>
        <begin position="190"/>
        <end position="236"/>
    </location>
</feature>
<organism evidence="4 5">
    <name type="scientific">Nocardiopsis suaedae</name>
    <dbReference type="NCBI Taxonomy" id="3018444"/>
    <lineage>
        <taxon>Bacteria</taxon>
        <taxon>Bacillati</taxon>
        <taxon>Actinomycetota</taxon>
        <taxon>Actinomycetes</taxon>
        <taxon>Streptosporangiales</taxon>
        <taxon>Nocardiopsidaceae</taxon>
        <taxon>Nocardiopsis</taxon>
    </lineage>
</organism>
<dbReference type="Pfam" id="PF01926">
    <property type="entry name" value="MMR_HSR1"/>
    <property type="match status" value="1"/>
</dbReference>
<dbReference type="InterPro" id="IPR027417">
    <property type="entry name" value="P-loop_NTPase"/>
</dbReference>
<dbReference type="SUPFAM" id="SSF52540">
    <property type="entry name" value="P-loop containing nucleoside triphosphate hydrolases"/>
    <property type="match status" value="1"/>
</dbReference>
<sequence length="1007" mass="104997">MTTHRNPAQADEEPQAPADRERPSGPGTGEWSGYVVPGGGTDAGWLHSGPTRSAPPEGDAWPPSRPDTGPQSAYPSLRRAVDERSEDADPGADPEGAEEPGGAAGAGEPGGGEWPGGRGEQDRDSGPYPSLGRAADRFGGDDAWAGAEEGDWPGMGASGAGDGAEAVRHAPRAPQADRAAAGRVAEAGGEQDRDASPDAEDRADRSDRSGGSDRPEGEAAEHERDEDGADRRDRPSRGRHAAPRRKRAEAEGAQRSAVDETADEADTPDGASDRAETPDSADRTGRADSADPSGAERGADPDDEDVDDPDGLAGWVGSLAEAVDADADTRIAGRRPTGSFPAVDPETGRPRLATAADEDGSGEAPDGDGSADVPSSAEAPADTSAPGDEPAPTARTGDDASDDGASDGTPEDDGAADTAAAPAAADTDGDSAPEGGVEEAAPAPVSAFTDDGDDYVPTTREYWQPMPETTREQLIERLDGLASVLEVGGQDLGDEETARARHLLNHAGARLRLSAAHTVVALAGGTGSGKSSLFNTLCGLEFSRVGITRPTTSTAHACVWGNEGADELLGWLGVPPRQRHSRTSELDRDHSELSGLILMDLPDHDSVRAMHTAEADRLIGAADLLVWVLDPQKYADAAVHHRYLAEMSGYGAVTVAVLNQVDRVEPEELEELLTDLRRLLETESGVHPRVLTTSTVTGQGIRELRELLTETVVERRALIDRLVADLDGVARRFERYRGPEGPTPRGVPDADRSRLVARLMEACGVAALADSVETAYELRGARRVGWPVTRWLGRLRRDPVRLARMEFLRETGGEASTRPVEAQEAEIEQAAVDAAESVGKDLPAPWPKRLRSAARGGVVGLTGRLGTAVGASLPESDDGPGWWSGVRALQYALIAVAGVGLAWAGTVLASWLGGGMTGVAVLDSPVFLGLAAAVALAALAVGWLTGVGCRNLVGVAASKRREVVEAQAEEGIAAAATEEVVSPIEQELAEYRRFTESLEAALASKAE</sequence>
<evidence type="ECO:0000259" key="3">
    <source>
        <dbReference type="Pfam" id="PF01926"/>
    </source>
</evidence>
<feature type="compositionally biased region" description="Low complexity" evidence="1">
    <location>
        <begin position="416"/>
        <end position="445"/>
    </location>
</feature>
<name>A0ABT4TL83_9ACTN</name>
<dbReference type="InterPro" id="IPR006073">
    <property type="entry name" value="GTP-bd"/>
</dbReference>
<feature type="compositionally biased region" description="Basic and acidic residues" evidence="1">
    <location>
        <begin position="271"/>
        <end position="289"/>
    </location>
</feature>
<protein>
    <submittedName>
        <fullName evidence="4">50S ribosome-binding GTPase</fullName>
    </submittedName>
</protein>
<keyword evidence="2" id="KW-1133">Transmembrane helix</keyword>
<feature type="compositionally biased region" description="Basic residues" evidence="1">
    <location>
        <begin position="237"/>
        <end position="247"/>
    </location>
</feature>
<feature type="domain" description="G" evidence="3">
    <location>
        <begin position="520"/>
        <end position="637"/>
    </location>
</feature>
<evidence type="ECO:0000256" key="2">
    <source>
        <dbReference type="SAM" id="Phobius"/>
    </source>
</evidence>
<feature type="transmembrane region" description="Helical" evidence="2">
    <location>
        <begin position="891"/>
        <end position="914"/>
    </location>
</feature>
<reference evidence="4" key="1">
    <citation type="submission" date="2023-01" db="EMBL/GenBank/DDBJ databases">
        <title>Draft genome sequence of Nocardiopsis sp. LSu2-4 isolated from halophytes.</title>
        <authorList>
            <person name="Duangmal K."/>
            <person name="Chantavorakit T."/>
        </authorList>
    </citation>
    <scope>NUCLEOTIDE SEQUENCE</scope>
    <source>
        <strain evidence="4">LSu2-4</strain>
    </source>
</reference>
<dbReference type="RefSeq" id="WP_270678023.1">
    <property type="nucleotide sequence ID" value="NZ_JAQFWP010000020.1"/>
</dbReference>
<feature type="region of interest" description="Disordered" evidence="1">
    <location>
        <begin position="1"/>
        <end position="460"/>
    </location>
</feature>
<feature type="compositionally biased region" description="Acidic residues" evidence="1">
    <location>
        <begin position="84"/>
        <end position="98"/>
    </location>
</feature>
<comment type="caution">
    <text evidence="4">The sequence shown here is derived from an EMBL/GenBank/DDBJ whole genome shotgun (WGS) entry which is preliminary data.</text>
</comment>
<accession>A0ABT4TL83</accession>
<dbReference type="PANTHER" id="PTHR42698:SF1">
    <property type="entry name" value="GTPASE ERA, MITOCHONDRIAL"/>
    <property type="match status" value="1"/>
</dbReference>
<feature type="compositionally biased region" description="Low complexity" evidence="1">
    <location>
        <begin position="172"/>
        <end position="188"/>
    </location>
</feature>
<feature type="compositionally biased region" description="Acidic residues" evidence="1">
    <location>
        <begin position="301"/>
        <end position="310"/>
    </location>
</feature>
<dbReference type="Gene3D" id="3.40.50.300">
    <property type="entry name" value="P-loop containing nucleotide triphosphate hydrolases"/>
    <property type="match status" value="1"/>
</dbReference>